<dbReference type="STRING" id="471870.BACINT_04502"/>
<comment type="caution">
    <text evidence="2">The sequence shown here is derived from an EMBL/GenBank/DDBJ whole genome shotgun (WGS) entry which is preliminary data.</text>
</comment>
<feature type="transmembrane region" description="Helical" evidence="1">
    <location>
        <begin position="15"/>
        <end position="32"/>
    </location>
</feature>
<protein>
    <submittedName>
        <fullName evidence="2">Uncharacterized protein</fullName>
    </submittedName>
</protein>
<keyword evidence="1" id="KW-1133">Transmembrane helix</keyword>
<name>B3CGI6_9BACE</name>
<sequence length="51" mass="6043">MLLCEAVSSGRQPHSFYMSYLKQMHFLVLFVYRRKLPKKITFCSAELDKSN</sequence>
<dbReference type="Proteomes" id="UP000004596">
    <property type="component" value="Unassembled WGS sequence"/>
</dbReference>
<dbReference type="EMBL" id="ABJL02000008">
    <property type="protein sequence ID" value="EDV05357.1"/>
    <property type="molecule type" value="Genomic_DNA"/>
</dbReference>
<reference evidence="2 3" key="1">
    <citation type="submission" date="2008-04" db="EMBL/GenBank/DDBJ databases">
        <title>Draft genome sequence of Bacteroides intestinalis (DSM 17393).</title>
        <authorList>
            <person name="Sudarsanam P."/>
            <person name="Ley R."/>
            <person name="Guruge J."/>
            <person name="Turnbaugh P.J."/>
            <person name="Mahowald M."/>
            <person name="Liep D."/>
            <person name="Gordon J."/>
        </authorList>
    </citation>
    <scope>NUCLEOTIDE SEQUENCE [LARGE SCALE GENOMIC DNA]</scope>
    <source>
        <strain evidence="2 3">DSM 17393</strain>
    </source>
</reference>
<dbReference type="AlphaFoldDB" id="B3CGI6"/>
<evidence type="ECO:0000313" key="3">
    <source>
        <dbReference type="Proteomes" id="UP000004596"/>
    </source>
</evidence>
<organism evidence="2 3">
    <name type="scientific">Bacteroides intestinalis DSM 17393</name>
    <dbReference type="NCBI Taxonomy" id="471870"/>
    <lineage>
        <taxon>Bacteria</taxon>
        <taxon>Pseudomonadati</taxon>
        <taxon>Bacteroidota</taxon>
        <taxon>Bacteroidia</taxon>
        <taxon>Bacteroidales</taxon>
        <taxon>Bacteroidaceae</taxon>
        <taxon>Bacteroides</taxon>
    </lineage>
</organism>
<evidence type="ECO:0000256" key="1">
    <source>
        <dbReference type="SAM" id="Phobius"/>
    </source>
</evidence>
<accession>B3CGI6</accession>
<keyword evidence="1" id="KW-0472">Membrane</keyword>
<evidence type="ECO:0000313" key="2">
    <source>
        <dbReference type="EMBL" id="EDV05357.1"/>
    </source>
</evidence>
<gene>
    <name evidence="2" type="ORF">BACINT_04502</name>
</gene>
<keyword evidence="1" id="KW-0812">Transmembrane</keyword>
<reference evidence="2 3" key="2">
    <citation type="submission" date="2008-04" db="EMBL/GenBank/DDBJ databases">
        <authorList>
            <person name="Fulton L."/>
            <person name="Clifton S."/>
            <person name="Fulton B."/>
            <person name="Xu J."/>
            <person name="Minx P."/>
            <person name="Pepin K.H."/>
            <person name="Johnson M."/>
            <person name="Thiruvilangam P."/>
            <person name="Bhonagiri V."/>
            <person name="Nash W.E."/>
            <person name="Mardis E.R."/>
            <person name="Wilson R.K."/>
        </authorList>
    </citation>
    <scope>NUCLEOTIDE SEQUENCE [LARGE SCALE GENOMIC DNA]</scope>
    <source>
        <strain evidence="2 3">DSM 17393</strain>
    </source>
</reference>
<proteinExistence type="predicted"/>